<dbReference type="PROSITE" id="PS50109">
    <property type="entry name" value="HIS_KIN"/>
    <property type="match status" value="1"/>
</dbReference>
<sequence>MKTIMNNLLLLFSVRRTIQAQIFVSFLVLSMLTLSGVTWIWYASTAETIKRNAIQDARSNIVQSHNNLEIVLKDFVSIITLVSIDRTNVVEVLNRKKGLTPYIDFLLQKKLEDFVGSLYSYKPYISAVTIIGFNGEQYNSGSPYRFSSYDQQPWFREIVKANGKPVFLRIDRDDYTPSDTTLKPMLVIGRAIKSNDKTIGVVLLYAPYDIIRKVYDNGPLSTTRFIVMDNHNQTMFESRAGDKPPDFQDVLEKDGQLYVKQKSAFSGWTTIGAVSVDSLINDTVTLRNRMFGVIGLTLVAVLLVSIVISRRITNNLRRLRDRMFKIDEGNLNYVTPLQSKDEVGHLSQAFSKQMGQIHSLLEEVKWREQQKRKAEIKALQAQIDPHFLYNTLNTIQFLAQLQQVPNIKEVTTSLIELLRDITKNDSEFTTLQDEITNLQRYVNIQSYRLVQPVSVHYEVEDEAQHCLIPRMLIQPLLENALIHGIEPTKRKGIVSIKVQAAENRLTIVVTDNGAGIPEDKLARLDRLLQEPLHPSHQSASDASKNRFSGLGVINVAQRVRLLFGNDYSLRLYSQQGLFTTVEMTLPILLNNREDVS</sequence>
<keyword evidence="8 15" id="KW-0418">Kinase</keyword>
<evidence type="ECO:0000256" key="5">
    <source>
        <dbReference type="ARBA" id="ARBA00022553"/>
    </source>
</evidence>
<feature type="transmembrane region" description="Helical" evidence="12">
    <location>
        <begin position="20"/>
        <end position="42"/>
    </location>
</feature>
<keyword evidence="16" id="KW-1185">Reference proteome</keyword>
<evidence type="ECO:0000256" key="7">
    <source>
        <dbReference type="ARBA" id="ARBA00022741"/>
    </source>
</evidence>
<organism evidence="15 16">
    <name type="scientific">Paenibacillus lignilyticus</name>
    <dbReference type="NCBI Taxonomy" id="1172615"/>
    <lineage>
        <taxon>Bacteria</taxon>
        <taxon>Bacillati</taxon>
        <taxon>Bacillota</taxon>
        <taxon>Bacilli</taxon>
        <taxon>Bacillales</taxon>
        <taxon>Paenibacillaceae</taxon>
        <taxon>Paenibacillus</taxon>
    </lineage>
</organism>
<dbReference type="EMBL" id="JAGKSP010000007">
    <property type="protein sequence ID" value="MBP3964752.1"/>
    <property type="molecule type" value="Genomic_DNA"/>
</dbReference>
<keyword evidence="4" id="KW-1003">Cell membrane</keyword>
<evidence type="ECO:0000259" key="13">
    <source>
        <dbReference type="PROSITE" id="PS50109"/>
    </source>
</evidence>
<dbReference type="Pfam" id="PF00672">
    <property type="entry name" value="HAMP"/>
    <property type="match status" value="1"/>
</dbReference>
<feature type="transmembrane region" description="Helical" evidence="12">
    <location>
        <begin position="290"/>
        <end position="308"/>
    </location>
</feature>
<dbReference type="SMART" id="SM00304">
    <property type="entry name" value="HAMP"/>
    <property type="match status" value="1"/>
</dbReference>
<keyword evidence="12" id="KW-1133">Transmembrane helix</keyword>
<evidence type="ECO:0000256" key="3">
    <source>
        <dbReference type="ARBA" id="ARBA00012438"/>
    </source>
</evidence>
<evidence type="ECO:0000313" key="15">
    <source>
        <dbReference type="EMBL" id="MBP3964752.1"/>
    </source>
</evidence>
<dbReference type="InterPro" id="IPR005467">
    <property type="entry name" value="His_kinase_dom"/>
</dbReference>
<evidence type="ECO:0000256" key="8">
    <source>
        <dbReference type="ARBA" id="ARBA00022777"/>
    </source>
</evidence>
<evidence type="ECO:0000256" key="11">
    <source>
        <dbReference type="ARBA" id="ARBA00023136"/>
    </source>
</evidence>
<dbReference type="InterPro" id="IPR003594">
    <property type="entry name" value="HATPase_dom"/>
</dbReference>
<keyword evidence="7" id="KW-0547">Nucleotide-binding</keyword>
<keyword evidence="10" id="KW-0902">Two-component regulatory system</keyword>
<name>A0ABS5CFU2_9BACL</name>
<protein>
    <recommendedName>
        <fullName evidence="3">histidine kinase</fullName>
        <ecNumber evidence="3">2.7.13.3</ecNumber>
    </recommendedName>
</protein>
<dbReference type="Gene3D" id="3.30.565.10">
    <property type="entry name" value="Histidine kinase-like ATPase, C-terminal domain"/>
    <property type="match status" value="1"/>
</dbReference>
<dbReference type="GO" id="GO:0016301">
    <property type="term" value="F:kinase activity"/>
    <property type="evidence" value="ECO:0007669"/>
    <property type="project" value="UniProtKB-KW"/>
</dbReference>
<evidence type="ECO:0000256" key="2">
    <source>
        <dbReference type="ARBA" id="ARBA00004651"/>
    </source>
</evidence>
<dbReference type="PANTHER" id="PTHR34220:SF7">
    <property type="entry name" value="SENSOR HISTIDINE KINASE YPDA"/>
    <property type="match status" value="1"/>
</dbReference>
<gene>
    <name evidence="15" type="ORF">I8J30_18695</name>
</gene>
<accession>A0ABS5CFU2</accession>
<keyword evidence="6" id="KW-0808">Transferase</keyword>
<evidence type="ECO:0000256" key="10">
    <source>
        <dbReference type="ARBA" id="ARBA00023012"/>
    </source>
</evidence>
<evidence type="ECO:0000256" key="1">
    <source>
        <dbReference type="ARBA" id="ARBA00000085"/>
    </source>
</evidence>
<feature type="domain" description="HAMP" evidence="14">
    <location>
        <begin position="310"/>
        <end position="362"/>
    </location>
</feature>
<comment type="caution">
    <text evidence="15">The sequence shown here is derived from an EMBL/GenBank/DDBJ whole genome shotgun (WGS) entry which is preliminary data.</text>
</comment>
<evidence type="ECO:0000256" key="9">
    <source>
        <dbReference type="ARBA" id="ARBA00022840"/>
    </source>
</evidence>
<dbReference type="CDD" id="cd06225">
    <property type="entry name" value="HAMP"/>
    <property type="match status" value="1"/>
</dbReference>
<dbReference type="SUPFAM" id="SSF158472">
    <property type="entry name" value="HAMP domain-like"/>
    <property type="match status" value="1"/>
</dbReference>
<dbReference type="SUPFAM" id="SSF55874">
    <property type="entry name" value="ATPase domain of HSP90 chaperone/DNA topoisomerase II/histidine kinase"/>
    <property type="match status" value="1"/>
</dbReference>
<evidence type="ECO:0000256" key="4">
    <source>
        <dbReference type="ARBA" id="ARBA00022475"/>
    </source>
</evidence>
<comment type="subcellular location">
    <subcellularLocation>
        <location evidence="2">Cell membrane</location>
        <topology evidence="2">Multi-pass membrane protein</topology>
    </subcellularLocation>
</comment>
<dbReference type="InterPro" id="IPR010559">
    <property type="entry name" value="Sig_transdc_His_kin_internal"/>
</dbReference>
<dbReference type="InterPro" id="IPR036890">
    <property type="entry name" value="HATPase_C_sf"/>
</dbReference>
<dbReference type="PANTHER" id="PTHR34220">
    <property type="entry name" value="SENSOR HISTIDINE KINASE YPDA"/>
    <property type="match status" value="1"/>
</dbReference>
<keyword evidence="9" id="KW-0067">ATP-binding</keyword>
<keyword evidence="12" id="KW-0812">Transmembrane</keyword>
<proteinExistence type="predicted"/>
<dbReference type="InterPro" id="IPR050640">
    <property type="entry name" value="Bact_2-comp_sensor_kinase"/>
</dbReference>
<dbReference type="Pfam" id="PF02518">
    <property type="entry name" value="HATPase_c"/>
    <property type="match status" value="1"/>
</dbReference>
<evidence type="ECO:0000256" key="12">
    <source>
        <dbReference type="SAM" id="Phobius"/>
    </source>
</evidence>
<dbReference type="EC" id="2.7.13.3" evidence="3"/>
<keyword evidence="5" id="KW-0597">Phosphoprotein</keyword>
<dbReference type="InterPro" id="IPR003660">
    <property type="entry name" value="HAMP_dom"/>
</dbReference>
<evidence type="ECO:0000313" key="16">
    <source>
        <dbReference type="Proteomes" id="UP000673394"/>
    </source>
</evidence>
<keyword evidence="11 12" id="KW-0472">Membrane</keyword>
<evidence type="ECO:0000256" key="6">
    <source>
        <dbReference type="ARBA" id="ARBA00022679"/>
    </source>
</evidence>
<evidence type="ECO:0000259" key="14">
    <source>
        <dbReference type="PROSITE" id="PS50885"/>
    </source>
</evidence>
<dbReference type="RefSeq" id="WP_210660623.1">
    <property type="nucleotide sequence ID" value="NZ_JAGKSP010000007.1"/>
</dbReference>
<reference evidence="15 16" key="1">
    <citation type="submission" date="2021-04" db="EMBL/GenBank/DDBJ databases">
        <title>Paenibacillus sp. DLE-14 whole genome sequence.</title>
        <authorList>
            <person name="Ham Y.J."/>
        </authorList>
    </citation>
    <scope>NUCLEOTIDE SEQUENCE [LARGE SCALE GENOMIC DNA]</scope>
    <source>
        <strain evidence="15 16">DLE-14</strain>
    </source>
</reference>
<dbReference type="Gene3D" id="6.10.340.10">
    <property type="match status" value="1"/>
</dbReference>
<comment type="catalytic activity">
    <reaction evidence="1">
        <text>ATP + protein L-histidine = ADP + protein N-phospho-L-histidine.</text>
        <dbReference type="EC" id="2.7.13.3"/>
    </reaction>
</comment>
<dbReference type="Pfam" id="PF06580">
    <property type="entry name" value="His_kinase"/>
    <property type="match status" value="1"/>
</dbReference>
<dbReference type="SMART" id="SM00387">
    <property type="entry name" value="HATPase_c"/>
    <property type="match status" value="1"/>
</dbReference>
<dbReference type="Proteomes" id="UP000673394">
    <property type="component" value="Unassembled WGS sequence"/>
</dbReference>
<dbReference type="PROSITE" id="PS50885">
    <property type="entry name" value="HAMP"/>
    <property type="match status" value="1"/>
</dbReference>
<feature type="domain" description="Histidine kinase" evidence="13">
    <location>
        <begin position="383"/>
        <end position="589"/>
    </location>
</feature>